<comment type="caution">
    <text evidence="8">The sequence shown here is derived from an EMBL/GenBank/DDBJ whole genome shotgun (WGS) entry which is preliminary data.</text>
</comment>
<dbReference type="SUPFAM" id="SSF53474">
    <property type="entry name" value="alpha/beta-Hydrolases"/>
    <property type="match status" value="1"/>
</dbReference>
<accession>A0ABQ7J729</accession>
<gene>
    <name evidence="8" type="ORF">IE077_004010</name>
</gene>
<dbReference type="InterPro" id="IPR029058">
    <property type="entry name" value="AB_hydrolase_fold"/>
</dbReference>
<dbReference type="PANTHER" id="PTHR11802">
    <property type="entry name" value="SERINE PROTEASE FAMILY S10 SERINE CARBOXYPEPTIDASE"/>
    <property type="match status" value="1"/>
</dbReference>
<dbReference type="Gene3D" id="3.40.50.1820">
    <property type="entry name" value="alpha/beta hydrolase"/>
    <property type="match status" value="1"/>
</dbReference>
<reference evidence="8 9" key="1">
    <citation type="journal article" date="2020" name="bioRxiv">
        <title>Metabolic contributions of an alphaproteobacterial endosymbiont in the apicomplexan Cardiosporidium cionae.</title>
        <authorList>
            <person name="Hunter E.S."/>
            <person name="Paight C.J."/>
            <person name="Lane C.E."/>
        </authorList>
    </citation>
    <scope>NUCLEOTIDE SEQUENCE [LARGE SCALE GENOMIC DNA]</scope>
    <source>
        <strain evidence="8">ESH_2018</strain>
    </source>
</reference>
<dbReference type="Pfam" id="PF00450">
    <property type="entry name" value="Peptidase_S10"/>
    <property type="match status" value="1"/>
</dbReference>
<keyword evidence="3 7" id="KW-0645">Protease</keyword>
<keyword evidence="2 7" id="KW-0121">Carboxypeptidase</keyword>
<dbReference type="EC" id="3.4.16.-" evidence="7"/>
<dbReference type="PRINTS" id="PR00724">
    <property type="entry name" value="CRBOXYPTASEC"/>
</dbReference>
<evidence type="ECO:0000256" key="6">
    <source>
        <dbReference type="ARBA" id="ARBA00023180"/>
    </source>
</evidence>
<organism evidence="8 9">
    <name type="scientific">Cardiosporidium cionae</name>
    <dbReference type="NCBI Taxonomy" id="476202"/>
    <lineage>
        <taxon>Eukaryota</taxon>
        <taxon>Sar</taxon>
        <taxon>Alveolata</taxon>
        <taxon>Apicomplexa</taxon>
        <taxon>Aconoidasida</taxon>
        <taxon>Nephromycida</taxon>
        <taxon>Cardiosporidium</taxon>
    </lineage>
</organism>
<evidence type="ECO:0000256" key="2">
    <source>
        <dbReference type="ARBA" id="ARBA00022645"/>
    </source>
</evidence>
<sequence length="454" mass="51119">MESFGTSFRWRTSVGWFAIFVGIALIANNAAAQKYTLNAVHEPNTDMEFDNQQTSNPFVGTFPGYITFGADGLFYWLIPAAHHPKMQPLIIWLTGGPGCSSMLAALSENGPFGIDSDGNVEYRKRPWILAGNMLYIDQPFGTGFSVANDPNVTVNNEEQVSKYLRKFMIKFLKKYPQFYDRPLYVTGESYGGHYVPHFGAYLAQNPSPGINFKGIAVGNGWIQPSLQYPQYPSFGLDHGIIDKETFNSSTHMLSECVNNLNETTENEFLLCGEAVQTIIGSYNPYNYKLQCEVEPLCYNMSGSVNFLNDFAIQADLGVKKDYQSCNNSVYSDFEVDWLHGMNPSITYLLQNNYTVVLYYGDLDIICNWYGGKAVAMSVMNNLYPHAKLETKQWVIGGKKLGEIMEHDKFSFIRIYNAGHMVPMDQPNAGLAVITDVLLKDDPSPKWNDFIETEY</sequence>
<protein>
    <recommendedName>
        <fullName evidence="7">Carboxypeptidase</fullName>
        <ecNumber evidence="7">3.4.16.-</ecNumber>
    </recommendedName>
</protein>
<name>A0ABQ7J729_9APIC</name>
<evidence type="ECO:0000256" key="4">
    <source>
        <dbReference type="ARBA" id="ARBA00022729"/>
    </source>
</evidence>
<dbReference type="PANTHER" id="PTHR11802:SF113">
    <property type="entry name" value="SERINE CARBOXYPEPTIDASE CTSA-4.1"/>
    <property type="match status" value="1"/>
</dbReference>
<dbReference type="InterPro" id="IPR018202">
    <property type="entry name" value="Ser_caboxypep_ser_AS"/>
</dbReference>
<keyword evidence="4" id="KW-0732">Signal</keyword>
<dbReference type="PROSITE" id="PS00131">
    <property type="entry name" value="CARBOXYPEPT_SER_SER"/>
    <property type="match status" value="1"/>
</dbReference>
<keyword evidence="9" id="KW-1185">Reference proteome</keyword>
<dbReference type="InterPro" id="IPR001563">
    <property type="entry name" value="Peptidase_S10"/>
</dbReference>
<keyword evidence="5 7" id="KW-0378">Hydrolase</keyword>
<keyword evidence="6" id="KW-0325">Glycoprotein</keyword>
<dbReference type="EMBL" id="JADAQX010000602">
    <property type="protein sequence ID" value="KAF8819784.1"/>
    <property type="molecule type" value="Genomic_DNA"/>
</dbReference>
<dbReference type="InterPro" id="IPR033124">
    <property type="entry name" value="Ser_caboxypep_his_AS"/>
</dbReference>
<evidence type="ECO:0000256" key="7">
    <source>
        <dbReference type="RuleBase" id="RU361156"/>
    </source>
</evidence>
<evidence type="ECO:0000313" key="8">
    <source>
        <dbReference type="EMBL" id="KAF8819784.1"/>
    </source>
</evidence>
<proteinExistence type="inferred from homology"/>
<dbReference type="PROSITE" id="PS00560">
    <property type="entry name" value="CARBOXYPEPT_SER_HIS"/>
    <property type="match status" value="1"/>
</dbReference>
<evidence type="ECO:0000256" key="1">
    <source>
        <dbReference type="ARBA" id="ARBA00009431"/>
    </source>
</evidence>
<evidence type="ECO:0000256" key="3">
    <source>
        <dbReference type="ARBA" id="ARBA00022670"/>
    </source>
</evidence>
<evidence type="ECO:0000313" key="9">
    <source>
        <dbReference type="Proteomes" id="UP000823046"/>
    </source>
</evidence>
<evidence type="ECO:0000256" key="5">
    <source>
        <dbReference type="ARBA" id="ARBA00022801"/>
    </source>
</evidence>
<comment type="similarity">
    <text evidence="1 7">Belongs to the peptidase S10 family.</text>
</comment>
<dbReference type="Proteomes" id="UP000823046">
    <property type="component" value="Unassembled WGS sequence"/>
</dbReference>